<keyword evidence="2" id="KW-1185">Reference proteome</keyword>
<accession>A0A934SP61</accession>
<evidence type="ECO:0000313" key="2">
    <source>
        <dbReference type="Proteomes" id="UP000622890"/>
    </source>
</evidence>
<dbReference type="AlphaFoldDB" id="A0A934SP61"/>
<dbReference type="InterPro" id="IPR021482">
    <property type="entry name" value="DUF3135"/>
</dbReference>
<name>A0A934SP61_9BURK</name>
<reference evidence="1" key="1">
    <citation type="submission" date="2021-01" db="EMBL/GenBank/DDBJ databases">
        <title>Genome sequence of strain Noviherbaspirillum sp. DKR-6.</title>
        <authorList>
            <person name="Chaudhary D.K."/>
        </authorList>
    </citation>
    <scope>NUCLEOTIDE SEQUENCE</scope>
    <source>
        <strain evidence="1">DKR-6</strain>
    </source>
</reference>
<dbReference type="RefSeq" id="WP_200590917.1">
    <property type="nucleotide sequence ID" value="NZ_JAEPBG010000002.1"/>
</dbReference>
<organism evidence="1 2">
    <name type="scientific">Noviherbaspirillum pedocola</name>
    <dbReference type="NCBI Taxonomy" id="2801341"/>
    <lineage>
        <taxon>Bacteria</taxon>
        <taxon>Pseudomonadati</taxon>
        <taxon>Pseudomonadota</taxon>
        <taxon>Betaproteobacteria</taxon>
        <taxon>Burkholderiales</taxon>
        <taxon>Oxalobacteraceae</taxon>
        <taxon>Noviherbaspirillum</taxon>
    </lineage>
</organism>
<protein>
    <submittedName>
        <fullName evidence="1">DUF3135 domain-containing protein</fullName>
    </submittedName>
</protein>
<evidence type="ECO:0000313" key="1">
    <source>
        <dbReference type="EMBL" id="MBK4734146.1"/>
    </source>
</evidence>
<dbReference type="Pfam" id="PF11333">
    <property type="entry name" value="DUF3135"/>
    <property type="match status" value="1"/>
</dbReference>
<comment type="caution">
    <text evidence="1">The sequence shown here is derived from an EMBL/GenBank/DDBJ whole genome shotgun (WGS) entry which is preliminary data.</text>
</comment>
<dbReference type="Proteomes" id="UP000622890">
    <property type="component" value="Unassembled WGS sequence"/>
</dbReference>
<dbReference type="EMBL" id="JAEPBG010000002">
    <property type="protein sequence ID" value="MBK4734146.1"/>
    <property type="molecule type" value="Genomic_DNA"/>
</dbReference>
<proteinExistence type="predicted"/>
<gene>
    <name evidence="1" type="ORF">JJB74_05945</name>
</gene>
<sequence>MENGLPEFDVLVRLHEQDPEAFERYRRKMLRQAVDTAPARHQAALEELLEVIEIRRARAGSPIEAAATAFQMMRQSVSQLQDAWRIGLKAASQAQTEALLLRLRLR</sequence>